<name>A0A1Q9EZ78_SYMMI</name>
<evidence type="ECO:0000313" key="3">
    <source>
        <dbReference type="Proteomes" id="UP000186817"/>
    </source>
</evidence>
<sequence>MWSSLLTGSCSFVPPAYDQARAELDALTARLASHPRAAGVAELAKLRQKLQAANSECDARQRQIADTDSSIERTASRLAVLRCSPPRSYVLYSLPRPGAHHRPGTKCPFPTPAREDQCTELKCLINKTSEENLRARTRLMALDKARMGRDNRLNQAGMGLSLEMIEKLREERNMLPLYRRKAQDLQQQIEEREKLKATFYLTFSSIVPMAPMMCYLIALRLFVTVAGSVTVGDGACVSGHRLLQRTSVVEASQVMGCGMGTAGTCETNTDRVYQLANLVPGDGDVFFDTFVKVWMDVTPLQGYIFCIGDRPGSWIVGDEYGTSSQLYDSYQGLTYLRNLFISPDDAEDWGTVGYYTSLFCPAATTADQYTELKVAFAFNKCGTTKVNFMLSISPDTFECFVEKLAPVLSRAVGFLPEFTFGVSLDKKFSKTVRLAHGDGDDIRVQDITMAGQLGLSATLRISIGQVLGCDDTLGDILAGDLQAQALLAYDGDLETPLKAIASASVTETLPDLLAGFASAMRVGPAMAATILRQAGANGDVVELIEEMQRSTFMYVLNGYVTLELSGPTTGILPDLSFQLFSTSMMLRTGPASTRTIQKTVWVKGGNGQVCDAVCASRGYGGCDKTQMAGLTTNEKVAEAFLSAGYTCRSFHAARNYAGTPFSKATAADDCAPVIPGTAASVINCDTNKYAHHAPLCACPMEEEHVDDSLATSHLPGLYFYLSADMGDFVESIVENTLGQVGGLLDVVGVDVDAGISLSAQMGIGFFLNTAAVGFDAEAIIGGSATSIKCIFKFSNQRLRCKARLGWAELFLSAGKFVLNKDR</sequence>
<dbReference type="OrthoDB" id="426273at2759"/>
<comment type="caution">
    <text evidence="2">The sequence shown here is derived from an EMBL/GenBank/DDBJ whole genome shotgun (WGS) entry which is preliminary data.</text>
</comment>
<feature type="coiled-coil region" evidence="1">
    <location>
        <begin position="168"/>
        <end position="198"/>
    </location>
</feature>
<keyword evidence="1" id="KW-0175">Coiled coil</keyword>
<keyword evidence="3" id="KW-1185">Reference proteome</keyword>
<organism evidence="2 3">
    <name type="scientific">Symbiodinium microadriaticum</name>
    <name type="common">Dinoflagellate</name>
    <name type="synonym">Zooxanthella microadriatica</name>
    <dbReference type="NCBI Taxonomy" id="2951"/>
    <lineage>
        <taxon>Eukaryota</taxon>
        <taxon>Sar</taxon>
        <taxon>Alveolata</taxon>
        <taxon>Dinophyceae</taxon>
        <taxon>Suessiales</taxon>
        <taxon>Symbiodiniaceae</taxon>
        <taxon>Symbiodinium</taxon>
    </lineage>
</organism>
<proteinExistence type="predicted"/>
<reference evidence="2 3" key="1">
    <citation type="submission" date="2016-02" db="EMBL/GenBank/DDBJ databases">
        <title>Genome analysis of coral dinoflagellate symbionts highlights evolutionary adaptations to a symbiotic lifestyle.</title>
        <authorList>
            <person name="Aranda M."/>
            <person name="Li Y."/>
            <person name="Liew Y.J."/>
            <person name="Baumgarten S."/>
            <person name="Simakov O."/>
            <person name="Wilson M."/>
            <person name="Piel J."/>
            <person name="Ashoor H."/>
            <person name="Bougouffa S."/>
            <person name="Bajic V.B."/>
            <person name="Ryu T."/>
            <person name="Ravasi T."/>
            <person name="Bayer T."/>
            <person name="Micklem G."/>
            <person name="Kim H."/>
            <person name="Bhak J."/>
            <person name="Lajeunesse T.C."/>
            <person name="Voolstra C.R."/>
        </authorList>
    </citation>
    <scope>NUCLEOTIDE SEQUENCE [LARGE SCALE GENOMIC DNA]</scope>
    <source>
        <strain evidence="2 3">CCMP2467</strain>
    </source>
</reference>
<protein>
    <submittedName>
        <fullName evidence="2">Uncharacterized protein</fullName>
    </submittedName>
</protein>
<dbReference type="Proteomes" id="UP000186817">
    <property type="component" value="Unassembled WGS sequence"/>
</dbReference>
<dbReference type="AlphaFoldDB" id="A0A1Q9EZ78"/>
<evidence type="ECO:0000256" key="1">
    <source>
        <dbReference type="SAM" id="Coils"/>
    </source>
</evidence>
<dbReference type="EMBL" id="LSRX01000039">
    <property type="protein sequence ID" value="OLQ12673.1"/>
    <property type="molecule type" value="Genomic_DNA"/>
</dbReference>
<accession>A0A1Q9EZ78</accession>
<evidence type="ECO:0000313" key="2">
    <source>
        <dbReference type="EMBL" id="OLQ12673.1"/>
    </source>
</evidence>
<feature type="coiled-coil region" evidence="1">
    <location>
        <begin position="36"/>
        <end position="63"/>
    </location>
</feature>
<gene>
    <name evidence="2" type="ORF">AK812_SmicGene3370</name>
</gene>